<sequence length="189" mass="22755">MEDLQNVMRVIDKNSDKLPEGDYLELCNLLRNVFRNEERKVVNTIFNYENFDLHVPGQHPRVTDYFYDNYFTTSINHDRMLLRSQIMHLEDELEYSRPLQRISKYVKQDALIHYCSMNDINIDECNEESLKQYKINNGTYIDDRTFKKYIHTICKGYMHIDNIYRAMYSNLLLDRVERLSACLDDLDDL</sequence>
<dbReference type="AlphaFoldDB" id="A0A6C0JF45"/>
<organism evidence="1">
    <name type="scientific">viral metagenome</name>
    <dbReference type="NCBI Taxonomy" id="1070528"/>
    <lineage>
        <taxon>unclassified sequences</taxon>
        <taxon>metagenomes</taxon>
        <taxon>organismal metagenomes</taxon>
    </lineage>
</organism>
<name>A0A6C0JF45_9ZZZZ</name>
<dbReference type="EMBL" id="MN740383">
    <property type="protein sequence ID" value="QHU03470.1"/>
    <property type="molecule type" value="Genomic_DNA"/>
</dbReference>
<evidence type="ECO:0000313" key="1">
    <source>
        <dbReference type="EMBL" id="QHU03470.1"/>
    </source>
</evidence>
<proteinExistence type="predicted"/>
<reference evidence="1" key="1">
    <citation type="journal article" date="2020" name="Nature">
        <title>Giant virus diversity and host interactions through global metagenomics.</title>
        <authorList>
            <person name="Schulz F."/>
            <person name="Roux S."/>
            <person name="Paez-Espino D."/>
            <person name="Jungbluth S."/>
            <person name="Walsh D.A."/>
            <person name="Denef V.J."/>
            <person name="McMahon K.D."/>
            <person name="Konstantinidis K.T."/>
            <person name="Eloe-Fadrosh E.A."/>
            <person name="Kyrpides N.C."/>
            <person name="Woyke T."/>
        </authorList>
    </citation>
    <scope>NUCLEOTIDE SEQUENCE</scope>
    <source>
        <strain evidence="1">GVMAG-M-3300027206-1</strain>
    </source>
</reference>
<accession>A0A6C0JF45</accession>
<protein>
    <submittedName>
        <fullName evidence="1">Uncharacterized protein</fullName>
    </submittedName>
</protein>